<keyword evidence="4" id="KW-1185">Reference proteome</keyword>
<dbReference type="InterPro" id="IPR008040">
    <property type="entry name" value="Hydant_A_N"/>
</dbReference>
<dbReference type="RefSeq" id="WP_218590345.1">
    <property type="nucleotide sequence ID" value="NZ_JADQDH010000050.1"/>
</dbReference>
<dbReference type="EMBL" id="JADQDF010000001">
    <property type="protein sequence ID" value="MBW0130239.1"/>
    <property type="molecule type" value="Genomic_DNA"/>
</dbReference>
<organism evidence="3 4">
    <name type="scientific">Pseudonocardia oceani</name>
    <dbReference type="NCBI Taxonomy" id="2792013"/>
    <lineage>
        <taxon>Bacteria</taxon>
        <taxon>Bacillati</taxon>
        <taxon>Actinomycetota</taxon>
        <taxon>Actinomycetes</taxon>
        <taxon>Pseudonocardiales</taxon>
        <taxon>Pseudonocardiaceae</taxon>
        <taxon>Pseudonocardia</taxon>
    </lineage>
</organism>
<gene>
    <name evidence="3" type="ORF">I4I82_21510</name>
</gene>
<dbReference type="Pfam" id="PF01968">
    <property type="entry name" value="Hydantoinase_A"/>
    <property type="match status" value="1"/>
</dbReference>
<evidence type="ECO:0000259" key="2">
    <source>
        <dbReference type="Pfam" id="PF05378"/>
    </source>
</evidence>
<dbReference type="PANTHER" id="PTHR11365:SF10">
    <property type="entry name" value="HYDANTOINASE_OXOPROLINASE"/>
    <property type="match status" value="1"/>
</dbReference>
<protein>
    <submittedName>
        <fullName evidence="3">Hydantoinase/oxoprolinase family protein</fullName>
    </submittedName>
</protein>
<dbReference type="PANTHER" id="PTHR11365">
    <property type="entry name" value="5-OXOPROLINASE RELATED"/>
    <property type="match status" value="1"/>
</dbReference>
<evidence type="ECO:0000259" key="1">
    <source>
        <dbReference type="Pfam" id="PF01968"/>
    </source>
</evidence>
<dbReference type="Proteomes" id="UP000694300">
    <property type="component" value="Unassembled WGS sequence"/>
</dbReference>
<comment type="caution">
    <text evidence="3">The sequence shown here is derived from an EMBL/GenBank/DDBJ whole genome shotgun (WGS) entry which is preliminary data.</text>
</comment>
<dbReference type="InterPro" id="IPR045079">
    <property type="entry name" value="Oxoprolinase-like"/>
</dbReference>
<evidence type="ECO:0000313" key="3">
    <source>
        <dbReference type="EMBL" id="MBW0130239.1"/>
    </source>
</evidence>
<feature type="domain" description="Hydantoinase A/oxoprolinase" evidence="1">
    <location>
        <begin position="201"/>
        <end position="328"/>
    </location>
</feature>
<evidence type="ECO:0000313" key="4">
    <source>
        <dbReference type="Proteomes" id="UP000694300"/>
    </source>
</evidence>
<proteinExistence type="predicted"/>
<dbReference type="InterPro" id="IPR002821">
    <property type="entry name" value="Hydantoinase_A"/>
</dbReference>
<name>A0ABS6UDB9_9PSEU</name>
<reference evidence="3 4" key="1">
    <citation type="submission" date="2020-11" db="EMBL/GenBank/DDBJ databases">
        <title>Pseudonocardia abyssalis sp. nov. and Pseudonocardia oceani sp. nov., description and phylogenomic analysis of two novel actinomycetes isolated from the deep Southern Ocean.</title>
        <authorList>
            <person name="Parra J."/>
        </authorList>
    </citation>
    <scope>NUCLEOTIDE SEQUENCE [LARGE SCALE GENOMIC DNA]</scope>
    <source>
        <strain evidence="4">KRD185</strain>
    </source>
</reference>
<feature type="domain" description="Hydantoinase/oxoprolinase N-terminal" evidence="2">
    <location>
        <begin position="12"/>
        <end position="180"/>
    </location>
</feature>
<sequence length="514" mass="51580">MVRDAGGAAGLRMGIDVGSTSVDAVLVDATGAVVAQAKIAATTELRSCIDAAVTALLADGSIDPVAVRSASLGTARTSDAITSRTGLRRVAVLRIGAPLTTALPPLVTWPARLRSAVDAGTAVVAGGCEFDGTRIAPLDERAVAEFAAAAARRAEAVAITSVFSPVDPTDELRATAIVADVLGDVPVSASHEIGSMGLLERENATVLNAALSGGVAASAEALRSVVLRHGLDAECYLAQNDGTLRSLAYSSRFPIMLIGSGPANSMRGGAHGSGLTDAVVVDVGGSRTAVGRLVDGFPEESSTPYTVSGVVTSLRLPDLIVVPVGGGALRDSLCCGGDIPTLVDAAVADGRMECGTTAVPDHGRPELAARLATADQLLMEAVDRIGLGAHGLPVVVVGGGGGIAPAAFPGGAQVVRPPHGEVANAVGAAIAPVGGSAERICAGRPDLRSAAVEALRAEAVDRAVQAGAAPDSVQVTRIEEVPLAYLRDPAVRIRVRAVGPPLTPPLPIPERGVL</sequence>
<dbReference type="Pfam" id="PF05378">
    <property type="entry name" value="Hydant_A_N"/>
    <property type="match status" value="1"/>
</dbReference>
<accession>A0ABS6UDB9</accession>